<protein>
    <submittedName>
        <fullName evidence="1">Uncharacterized protein</fullName>
    </submittedName>
</protein>
<sequence length="76" mass="9108">MIKWLLTHYFFSYGRIKDGKWVCHYIENLLRAKEGHDLSPDDFCEIDVETDILNDIIERKRDSRLYKPGLQHSHTS</sequence>
<gene>
    <name evidence="1" type="ORF">ABK905_17750</name>
</gene>
<name>A0AAU7Q5T3_9GAMM</name>
<dbReference type="AlphaFoldDB" id="A0AAU7Q5T3"/>
<proteinExistence type="predicted"/>
<organism evidence="1">
    <name type="scientific">Acerihabitans sp. KWT182</name>
    <dbReference type="NCBI Taxonomy" id="3157919"/>
    <lineage>
        <taxon>Bacteria</taxon>
        <taxon>Pseudomonadati</taxon>
        <taxon>Pseudomonadota</taxon>
        <taxon>Gammaproteobacteria</taxon>
        <taxon>Enterobacterales</taxon>
        <taxon>Pectobacteriaceae</taxon>
        <taxon>Acerihabitans</taxon>
    </lineage>
</organism>
<evidence type="ECO:0000313" key="1">
    <source>
        <dbReference type="EMBL" id="XBS68525.1"/>
    </source>
</evidence>
<accession>A0AAU7Q5T3</accession>
<reference evidence="1" key="1">
    <citation type="submission" date="2024-06" db="EMBL/GenBank/DDBJ databases">
        <authorList>
            <person name="Coelho C."/>
            <person name="Bento M."/>
            <person name="Garcia E."/>
            <person name="Camelo A."/>
            <person name="Brandao I."/>
            <person name="Espirito Santo C."/>
            <person name="Trovao J."/>
            <person name="Verissimo A."/>
            <person name="Costa J."/>
            <person name="Tiago I."/>
        </authorList>
    </citation>
    <scope>NUCLEOTIDE SEQUENCE</scope>
    <source>
        <strain evidence="1">KWT182</strain>
    </source>
</reference>
<dbReference type="EMBL" id="CP157947">
    <property type="protein sequence ID" value="XBS68525.1"/>
    <property type="molecule type" value="Genomic_DNA"/>
</dbReference>